<keyword evidence="1" id="KW-1185">Reference proteome</keyword>
<reference evidence="2" key="2">
    <citation type="submission" date="2025-08" db="UniProtKB">
        <authorList>
            <consortium name="RefSeq"/>
        </authorList>
    </citation>
    <scope>IDENTIFICATION</scope>
    <source>
        <tissue evidence="2">Leaf</tissue>
    </source>
</reference>
<name>A0ABM0YXC8_CAMSA</name>
<dbReference type="RefSeq" id="XP_010507367.1">
    <property type="nucleotide sequence ID" value="XM_010509065.1"/>
</dbReference>
<gene>
    <name evidence="2" type="primary">LOC104783978</name>
</gene>
<reference evidence="1" key="1">
    <citation type="journal article" date="2014" name="Nat. Commun.">
        <title>The emerging biofuel crop Camelina sativa retains a highly undifferentiated hexaploid genome structure.</title>
        <authorList>
            <person name="Kagale S."/>
            <person name="Koh C."/>
            <person name="Nixon J."/>
            <person name="Bollina V."/>
            <person name="Clarke W.E."/>
            <person name="Tuteja R."/>
            <person name="Spillane C."/>
            <person name="Robinson S.J."/>
            <person name="Links M.G."/>
            <person name="Clarke C."/>
            <person name="Higgins E.E."/>
            <person name="Huebert T."/>
            <person name="Sharpe A.G."/>
            <person name="Parkin I.A."/>
        </authorList>
    </citation>
    <scope>NUCLEOTIDE SEQUENCE [LARGE SCALE GENOMIC DNA]</scope>
    <source>
        <strain evidence="1">cv. DH55</strain>
    </source>
</reference>
<accession>A0ABM0YXC8</accession>
<evidence type="ECO:0000313" key="1">
    <source>
        <dbReference type="Proteomes" id="UP000694864"/>
    </source>
</evidence>
<sequence>MRKPVCLNGSLHSLRNDGSIVAFNPGTEQARLIPTRFPKELSSKTLFAADNKSLTLISATEEVIYVYSLENFLTDPKWVLGSRIRNGVLDEKRLIHWNVEAYDGMCLVLMEETKNDYDNSSARMLHGYDLRTNSWGLMGSIIVWCNAILDFFQFARSSSYVIGLQGKEEMIRACDRSISSVRLIMRLVSDGILSEKRGKQFWETSIGRRR</sequence>
<proteinExistence type="predicted"/>
<protein>
    <submittedName>
        <fullName evidence="2">F-box protein At1g57580</fullName>
    </submittedName>
</protein>
<dbReference type="GeneID" id="104783978"/>
<evidence type="ECO:0000313" key="2">
    <source>
        <dbReference type="RefSeq" id="XP_010507367.1"/>
    </source>
</evidence>
<organism evidence="1 2">
    <name type="scientific">Camelina sativa</name>
    <name type="common">False flax</name>
    <name type="synonym">Myagrum sativum</name>
    <dbReference type="NCBI Taxonomy" id="90675"/>
    <lineage>
        <taxon>Eukaryota</taxon>
        <taxon>Viridiplantae</taxon>
        <taxon>Streptophyta</taxon>
        <taxon>Embryophyta</taxon>
        <taxon>Tracheophyta</taxon>
        <taxon>Spermatophyta</taxon>
        <taxon>Magnoliopsida</taxon>
        <taxon>eudicotyledons</taxon>
        <taxon>Gunneridae</taxon>
        <taxon>Pentapetalae</taxon>
        <taxon>rosids</taxon>
        <taxon>malvids</taxon>
        <taxon>Brassicales</taxon>
        <taxon>Brassicaceae</taxon>
        <taxon>Camelineae</taxon>
        <taxon>Camelina</taxon>
    </lineage>
</organism>
<dbReference type="Proteomes" id="UP000694864">
    <property type="component" value="Chromosome 4"/>
</dbReference>